<dbReference type="GO" id="GO:0005886">
    <property type="term" value="C:plasma membrane"/>
    <property type="evidence" value="ECO:0007669"/>
    <property type="project" value="UniProtKB-SubCell"/>
</dbReference>
<keyword evidence="1" id="KW-1133">Transmembrane helix</keyword>
<dbReference type="Pfam" id="PF02592">
    <property type="entry name" value="Vut_1"/>
    <property type="match status" value="1"/>
</dbReference>
<name>A0A2A4I6K9_9SPHN</name>
<comment type="similarity">
    <text evidence="1">Belongs to the vitamin uptake transporter (VUT/ECF) (TC 2.A.88) family. Q precursor transporter subfamily.</text>
</comment>
<dbReference type="EMBL" id="NWVC01000004">
    <property type="protein sequence ID" value="PCG14129.1"/>
    <property type="molecule type" value="Genomic_DNA"/>
</dbReference>
<feature type="transmembrane region" description="Helical" evidence="1">
    <location>
        <begin position="18"/>
        <end position="37"/>
    </location>
</feature>
<comment type="subcellular location">
    <subcellularLocation>
        <location evidence="1">Cell inner membrane</location>
        <topology evidence="1">Multi-pass membrane protein</topology>
    </subcellularLocation>
</comment>
<dbReference type="HAMAP" id="MF_02088">
    <property type="entry name" value="Q_prec_transport"/>
    <property type="match status" value="1"/>
</dbReference>
<comment type="function">
    <text evidence="1">Involved in the import of queuosine (Q) precursors, required for Q precursor salvage.</text>
</comment>
<keyword evidence="1" id="KW-0813">Transport</keyword>
<dbReference type="RefSeq" id="WP_066711377.1">
    <property type="nucleotide sequence ID" value="NZ_JBHIWA010000117.1"/>
</dbReference>
<organism evidence="2 3">
    <name type="scientific">Sphingomonas adhaesiva</name>
    <dbReference type="NCBI Taxonomy" id="28212"/>
    <lineage>
        <taxon>Bacteria</taxon>
        <taxon>Pseudomonadati</taxon>
        <taxon>Pseudomonadota</taxon>
        <taxon>Alphaproteobacteria</taxon>
        <taxon>Sphingomonadales</taxon>
        <taxon>Sphingomonadaceae</taxon>
        <taxon>Sphingomonas</taxon>
    </lineage>
</organism>
<dbReference type="NCBIfam" id="TIGR00697">
    <property type="entry name" value="queuosine precursor transporter"/>
    <property type="match status" value="1"/>
</dbReference>
<comment type="caution">
    <text evidence="2">The sequence shown here is derived from an EMBL/GenBank/DDBJ whole genome shotgun (WGS) entry which is preliminary data.</text>
</comment>
<evidence type="ECO:0000313" key="3">
    <source>
        <dbReference type="Proteomes" id="UP000218323"/>
    </source>
</evidence>
<accession>A0A2A4I6K9</accession>
<dbReference type="AlphaFoldDB" id="A0A2A4I6K9"/>
<dbReference type="GO" id="GO:0022857">
    <property type="term" value="F:transmembrane transporter activity"/>
    <property type="evidence" value="ECO:0007669"/>
    <property type="project" value="UniProtKB-UniRule"/>
</dbReference>
<keyword evidence="1" id="KW-0812">Transmembrane</keyword>
<feature type="transmembrane region" description="Helical" evidence="1">
    <location>
        <begin position="176"/>
        <end position="196"/>
    </location>
</feature>
<protein>
    <recommendedName>
        <fullName evidence="1">Probable queuosine precursor transporter</fullName>
        <shortName evidence="1">Q precursor transporter</shortName>
    </recommendedName>
</protein>
<feature type="transmembrane region" description="Helical" evidence="1">
    <location>
        <begin position="88"/>
        <end position="112"/>
    </location>
</feature>
<feature type="transmembrane region" description="Helical" evidence="1">
    <location>
        <begin position="57"/>
        <end position="76"/>
    </location>
</feature>
<gene>
    <name evidence="2" type="ORF">COA07_09965</name>
</gene>
<feature type="transmembrane region" description="Helical" evidence="1">
    <location>
        <begin position="132"/>
        <end position="155"/>
    </location>
</feature>
<keyword evidence="3" id="KW-1185">Reference proteome</keyword>
<proteinExistence type="inferred from homology"/>
<sequence>MEPAAAPPIPRSHIPPSLFAFSIFYGGMVCIAGVLGNKQVSLGPISRLGPVFGLPPLAVEAGIFAFLLLVVTSSAIAELHGRAVANRLVLIGFVPLLISMALTLIVLVLPPAPEMDRGHLAAFNQMMGATPWIWAGGIVAYGVSQTLNVTIFSWLKGREGGRLLWFRAATASALSQIVDSVLFISIAFGLSAIGWLMAGQMLAKVVLSIALVPPLIYLMVALGRRLDG</sequence>
<evidence type="ECO:0000256" key="1">
    <source>
        <dbReference type="HAMAP-Rule" id="MF_02088"/>
    </source>
</evidence>
<dbReference type="PANTHER" id="PTHR34300:SF2">
    <property type="entry name" value="QUEUOSINE PRECURSOR TRANSPORTER-RELATED"/>
    <property type="match status" value="1"/>
</dbReference>
<keyword evidence="1" id="KW-1003">Cell membrane</keyword>
<dbReference type="InterPro" id="IPR003744">
    <property type="entry name" value="YhhQ"/>
</dbReference>
<evidence type="ECO:0000313" key="2">
    <source>
        <dbReference type="EMBL" id="PCG14129.1"/>
    </source>
</evidence>
<dbReference type="PANTHER" id="PTHR34300">
    <property type="entry name" value="QUEUOSINE PRECURSOR TRANSPORTER-RELATED"/>
    <property type="match status" value="1"/>
</dbReference>
<keyword evidence="1" id="KW-0997">Cell inner membrane</keyword>
<keyword evidence="1" id="KW-0472">Membrane</keyword>
<reference evidence="2 3" key="1">
    <citation type="submission" date="2017-09" db="EMBL/GenBank/DDBJ databases">
        <title>Sphingomonas adhaesiva DSM 7418, whole genome shotgun sequence.</title>
        <authorList>
            <person name="Feng G."/>
            <person name="Zhu H."/>
        </authorList>
    </citation>
    <scope>NUCLEOTIDE SEQUENCE [LARGE SCALE GENOMIC DNA]</scope>
    <source>
        <strain evidence="2 3">DSM 7418</strain>
    </source>
</reference>
<feature type="transmembrane region" description="Helical" evidence="1">
    <location>
        <begin position="202"/>
        <end position="222"/>
    </location>
</feature>
<dbReference type="Proteomes" id="UP000218323">
    <property type="component" value="Unassembled WGS sequence"/>
</dbReference>